<evidence type="ECO:0000313" key="2">
    <source>
        <dbReference type="EMBL" id="TMS37640.1"/>
    </source>
</evidence>
<reference evidence="2 3" key="1">
    <citation type="journal article" date="2015" name="Genome Biol.">
        <title>Comparative genomics of Steinernema reveals deeply conserved gene regulatory networks.</title>
        <authorList>
            <person name="Dillman A.R."/>
            <person name="Macchietto M."/>
            <person name="Porter C.F."/>
            <person name="Rogers A."/>
            <person name="Williams B."/>
            <person name="Antoshechkin I."/>
            <person name="Lee M.M."/>
            <person name="Goodwin Z."/>
            <person name="Lu X."/>
            <person name="Lewis E.E."/>
            <person name="Goodrich-Blair H."/>
            <person name="Stock S.P."/>
            <person name="Adams B.J."/>
            <person name="Sternberg P.W."/>
            <person name="Mortazavi A."/>
        </authorList>
    </citation>
    <scope>NUCLEOTIDE SEQUENCE [LARGE SCALE GENOMIC DNA]</scope>
    <source>
        <strain evidence="2 3">ALL</strain>
    </source>
</reference>
<evidence type="ECO:0000256" key="1">
    <source>
        <dbReference type="SAM" id="MobiDB-lite"/>
    </source>
</evidence>
<evidence type="ECO:0000313" key="3">
    <source>
        <dbReference type="Proteomes" id="UP000298663"/>
    </source>
</evidence>
<name>A0A4U8UW23_STECR</name>
<accession>A0A4U8UW23</accession>
<comment type="caution">
    <text evidence="2">The sequence shown here is derived from an EMBL/GenBank/DDBJ whole genome shotgun (WGS) entry which is preliminary data.</text>
</comment>
<keyword evidence="3" id="KW-1185">Reference proteome</keyword>
<feature type="compositionally biased region" description="Polar residues" evidence="1">
    <location>
        <begin position="22"/>
        <end position="40"/>
    </location>
</feature>
<gene>
    <name evidence="2" type="ORF">L596_004531</name>
</gene>
<sequence>MFKFAKWTNCSVNCKRRPRISGSESQYGSLQLLNAPQPSTRRLRQIRKREEEKEERNPPAAEDRGDWWTAKQEN</sequence>
<dbReference type="Proteomes" id="UP000298663">
    <property type="component" value="Unassembled WGS sequence"/>
</dbReference>
<reference evidence="2 3" key="2">
    <citation type="journal article" date="2019" name="G3 (Bethesda)">
        <title>Hybrid Assembly of the Genome of the Entomopathogenic Nematode Steinernema carpocapsae Identifies the X-Chromosome.</title>
        <authorList>
            <person name="Serra L."/>
            <person name="Macchietto M."/>
            <person name="Macias-Munoz A."/>
            <person name="McGill C.J."/>
            <person name="Rodriguez I.M."/>
            <person name="Rodriguez B."/>
            <person name="Murad R."/>
            <person name="Mortazavi A."/>
        </authorList>
    </citation>
    <scope>NUCLEOTIDE SEQUENCE [LARGE SCALE GENOMIC DNA]</scope>
    <source>
        <strain evidence="2 3">ALL</strain>
    </source>
</reference>
<feature type="region of interest" description="Disordered" evidence="1">
    <location>
        <begin position="17"/>
        <end position="74"/>
    </location>
</feature>
<dbReference type="EMBL" id="AZBU02000001">
    <property type="protein sequence ID" value="TMS37640.1"/>
    <property type="molecule type" value="Genomic_DNA"/>
</dbReference>
<dbReference type="AlphaFoldDB" id="A0A4U8UW23"/>
<proteinExistence type="predicted"/>
<organism evidence="2 3">
    <name type="scientific">Steinernema carpocapsae</name>
    <name type="common">Entomopathogenic nematode</name>
    <dbReference type="NCBI Taxonomy" id="34508"/>
    <lineage>
        <taxon>Eukaryota</taxon>
        <taxon>Metazoa</taxon>
        <taxon>Ecdysozoa</taxon>
        <taxon>Nematoda</taxon>
        <taxon>Chromadorea</taxon>
        <taxon>Rhabditida</taxon>
        <taxon>Tylenchina</taxon>
        <taxon>Panagrolaimomorpha</taxon>
        <taxon>Strongyloidoidea</taxon>
        <taxon>Steinernematidae</taxon>
        <taxon>Steinernema</taxon>
    </lineage>
</organism>
<feature type="compositionally biased region" description="Basic and acidic residues" evidence="1">
    <location>
        <begin position="48"/>
        <end position="74"/>
    </location>
</feature>
<protein>
    <submittedName>
        <fullName evidence="2">Uncharacterized protein</fullName>
    </submittedName>
</protein>